<keyword evidence="2" id="KW-1185">Reference proteome</keyword>
<organism evidence="1 2">
    <name type="scientific">Hygrophoropsis aurantiaca</name>
    <dbReference type="NCBI Taxonomy" id="72124"/>
    <lineage>
        <taxon>Eukaryota</taxon>
        <taxon>Fungi</taxon>
        <taxon>Dikarya</taxon>
        <taxon>Basidiomycota</taxon>
        <taxon>Agaricomycotina</taxon>
        <taxon>Agaricomycetes</taxon>
        <taxon>Agaricomycetidae</taxon>
        <taxon>Boletales</taxon>
        <taxon>Coniophorineae</taxon>
        <taxon>Hygrophoropsidaceae</taxon>
        <taxon>Hygrophoropsis</taxon>
    </lineage>
</organism>
<reference evidence="1" key="1">
    <citation type="journal article" date="2021" name="New Phytol.">
        <title>Evolutionary innovations through gain and loss of genes in the ectomycorrhizal Boletales.</title>
        <authorList>
            <person name="Wu G."/>
            <person name="Miyauchi S."/>
            <person name="Morin E."/>
            <person name="Kuo A."/>
            <person name="Drula E."/>
            <person name="Varga T."/>
            <person name="Kohler A."/>
            <person name="Feng B."/>
            <person name="Cao Y."/>
            <person name="Lipzen A."/>
            <person name="Daum C."/>
            <person name="Hundley H."/>
            <person name="Pangilinan J."/>
            <person name="Johnson J."/>
            <person name="Barry K."/>
            <person name="LaButti K."/>
            <person name="Ng V."/>
            <person name="Ahrendt S."/>
            <person name="Min B."/>
            <person name="Choi I.G."/>
            <person name="Park H."/>
            <person name="Plett J.M."/>
            <person name="Magnuson J."/>
            <person name="Spatafora J.W."/>
            <person name="Nagy L.G."/>
            <person name="Henrissat B."/>
            <person name="Grigoriev I.V."/>
            <person name="Yang Z.L."/>
            <person name="Xu J."/>
            <person name="Martin F.M."/>
        </authorList>
    </citation>
    <scope>NUCLEOTIDE SEQUENCE</scope>
    <source>
        <strain evidence="1">ATCC 28755</strain>
    </source>
</reference>
<dbReference type="EMBL" id="MU267702">
    <property type="protein sequence ID" value="KAH7910735.1"/>
    <property type="molecule type" value="Genomic_DNA"/>
</dbReference>
<sequence>MFCVCIGVIVYLFCIVFLQLASLEYPVIPPEPLPSARISLYHDFEIAGRDAFQNGDTPRTVAQSLGHVHSPLSQDKNVELHHAATLQAQISESESGSQGPTQTAPEFPGRYTIPHTTIKLLTEGFLAHSIPAPARVNTNGSMKDDDKGDLEAEEVNERNLSDCNRTRLASLANMLYFMVNPVRLLVAMSVLPLMAVFAFVVAFTFVVAFVFAAAFAFLVANVLVFVYGFMLAMMFLEDAVRFMFALLVLWAFLTVLALAMNRNRTS</sequence>
<dbReference type="Proteomes" id="UP000790377">
    <property type="component" value="Unassembled WGS sequence"/>
</dbReference>
<accession>A0ACB8ACA1</accession>
<evidence type="ECO:0000313" key="2">
    <source>
        <dbReference type="Proteomes" id="UP000790377"/>
    </source>
</evidence>
<protein>
    <submittedName>
        <fullName evidence="1">Uncharacterized protein</fullName>
    </submittedName>
</protein>
<evidence type="ECO:0000313" key="1">
    <source>
        <dbReference type="EMBL" id="KAH7910735.1"/>
    </source>
</evidence>
<comment type="caution">
    <text evidence="1">The sequence shown here is derived from an EMBL/GenBank/DDBJ whole genome shotgun (WGS) entry which is preliminary data.</text>
</comment>
<name>A0ACB8ACA1_9AGAM</name>
<gene>
    <name evidence="1" type="ORF">BJ138DRAFT_1180064</name>
</gene>
<proteinExistence type="predicted"/>